<feature type="transmembrane region" description="Helical" evidence="9">
    <location>
        <begin position="193"/>
        <end position="217"/>
    </location>
</feature>
<evidence type="ECO:0000256" key="2">
    <source>
        <dbReference type="ARBA" id="ARBA00022692"/>
    </source>
</evidence>
<keyword evidence="3 9" id="KW-1133">Transmembrane helix</keyword>
<dbReference type="Pfam" id="PF00001">
    <property type="entry name" value="7tm_1"/>
    <property type="match status" value="1"/>
</dbReference>
<dbReference type="Gene3D" id="1.20.1070.10">
    <property type="entry name" value="Rhodopsin 7-helix transmembrane proteins"/>
    <property type="match status" value="1"/>
</dbReference>
<keyword evidence="5 9" id="KW-0472">Membrane</keyword>
<protein>
    <recommendedName>
        <fullName evidence="10">G-protein coupled receptors family 1 profile domain-containing protein</fullName>
    </recommendedName>
</protein>
<feature type="transmembrane region" description="Helical" evidence="9">
    <location>
        <begin position="143"/>
        <end position="163"/>
    </location>
</feature>
<evidence type="ECO:0000256" key="9">
    <source>
        <dbReference type="SAM" id="Phobius"/>
    </source>
</evidence>
<dbReference type="PANTHER" id="PTHR24238:SF77">
    <property type="entry name" value="NEUROPEPTIDE RECEPTOR 22"/>
    <property type="match status" value="1"/>
</dbReference>
<dbReference type="SUPFAM" id="SSF81321">
    <property type="entry name" value="Family A G protein-coupled receptor-like"/>
    <property type="match status" value="1"/>
</dbReference>
<evidence type="ECO:0000313" key="12">
    <source>
        <dbReference type="Proteomes" id="UP001176961"/>
    </source>
</evidence>
<keyword evidence="4 8" id="KW-0297">G-protein coupled receptor</keyword>
<keyword evidence="12" id="KW-1185">Reference proteome</keyword>
<gene>
    <name evidence="11" type="ORF">CYNAS_LOCUS16063</name>
</gene>
<dbReference type="PROSITE" id="PS00237">
    <property type="entry name" value="G_PROTEIN_RECEP_F1_1"/>
    <property type="match status" value="1"/>
</dbReference>
<feature type="transmembrane region" description="Helical" evidence="9">
    <location>
        <begin position="93"/>
        <end position="122"/>
    </location>
</feature>
<evidence type="ECO:0000256" key="6">
    <source>
        <dbReference type="ARBA" id="ARBA00023170"/>
    </source>
</evidence>
<feature type="domain" description="G-protein coupled receptors family 1 profile" evidence="10">
    <location>
        <begin position="40"/>
        <end position="307"/>
    </location>
</feature>
<evidence type="ECO:0000256" key="8">
    <source>
        <dbReference type="RuleBase" id="RU000688"/>
    </source>
</evidence>
<feature type="transmembrane region" description="Helical" evidence="9">
    <location>
        <begin position="247"/>
        <end position="272"/>
    </location>
</feature>
<dbReference type="EMBL" id="CATQJL010000305">
    <property type="protein sequence ID" value="CAJ0604080.1"/>
    <property type="molecule type" value="Genomic_DNA"/>
</dbReference>
<evidence type="ECO:0000256" key="1">
    <source>
        <dbReference type="ARBA" id="ARBA00004141"/>
    </source>
</evidence>
<feature type="transmembrane region" description="Helical" evidence="9">
    <location>
        <begin position="61"/>
        <end position="81"/>
    </location>
</feature>
<keyword evidence="2 8" id="KW-0812">Transmembrane</keyword>
<dbReference type="PANTHER" id="PTHR24238">
    <property type="entry name" value="G-PROTEIN COUPLED RECEPTOR"/>
    <property type="match status" value="1"/>
</dbReference>
<feature type="transmembrane region" description="Helical" evidence="9">
    <location>
        <begin position="20"/>
        <end position="49"/>
    </location>
</feature>
<dbReference type="AlphaFoldDB" id="A0AA36H5D3"/>
<organism evidence="11 12">
    <name type="scientific">Cylicocyclus nassatus</name>
    <name type="common">Nematode worm</name>
    <dbReference type="NCBI Taxonomy" id="53992"/>
    <lineage>
        <taxon>Eukaryota</taxon>
        <taxon>Metazoa</taxon>
        <taxon>Ecdysozoa</taxon>
        <taxon>Nematoda</taxon>
        <taxon>Chromadorea</taxon>
        <taxon>Rhabditida</taxon>
        <taxon>Rhabditina</taxon>
        <taxon>Rhabditomorpha</taxon>
        <taxon>Strongyloidea</taxon>
        <taxon>Strongylidae</taxon>
        <taxon>Cylicocyclus</taxon>
    </lineage>
</organism>
<sequence>MNNSDEPVDYEVQEVYQLTPIIKVLCICFYNVLCVSSVYGNSLVIMIILYFRRLRTATNILILNLAIADLLIAVFCIPFSYWQVLIFDDQRWIFGSAMCSLLSFLQGIAVFLSSWTLVVISFDRWMAIMFVLSPSMRLTRKRAIYLVFATWAFSMCMALPLFLVSKIQRTGDIERCDEDWSAVEAFVPGSRRLYSYLVLILQYVVPLTVLIITYTFIGMKMWNSRIPGPSSSNKKVVMERHESVKKLIPMVILISAMFAFCWLPLLLLINVIVDLWPSVASWKYILYLWWFSHGLAMMHSMVNPIVYFLRNARFREGFCYFSRFLPCVHFQEFKLLSEQAKNTRSRSGTINPGSMNSRCTPSEYGSYTRFINQTRPLMVRQTTII</sequence>
<comment type="caution">
    <text evidence="11">The sequence shown here is derived from an EMBL/GenBank/DDBJ whole genome shotgun (WGS) entry which is preliminary data.</text>
</comment>
<evidence type="ECO:0000256" key="4">
    <source>
        <dbReference type="ARBA" id="ARBA00023040"/>
    </source>
</evidence>
<evidence type="ECO:0000313" key="11">
    <source>
        <dbReference type="EMBL" id="CAJ0604080.1"/>
    </source>
</evidence>
<feature type="transmembrane region" description="Helical" evidence="9">
    <location>
        <begin position="284"/>
        <end position="309"/>
    </location>
</feature>
<dbReference type="PROSITE" id="PS50262">
    <property type="entry name" value="G_PROTEIN_RECEP_F1_2"/>
    <property type="match status" value="1"/>
</dbReference>
<keyword evidence="7 8" id="KW-0807">Transducer</keyword>
<evidence type="ECO:0000259" key="10">
    <source>
        <dbReference type="PROSITE" id="PS50262"/>
    </source>
</evidence>
<dbReference type="GO" id="GO:0005886">
    <property type="term" value="C:plasma membrane"/>
    <property type="evidence" value="ECO:0007669"/>
    <property type="project" value="TreeGrafter"/>
</dbReference>
<dbReference type="PRINTS" id="PR00237">
    <property type="entry name" value="GPCRRHODOPSN"/>
</dbReference>
<dbReference type="SMART" id="SM01381">
    <property type="entry name" value="7TM_GPCR_Srsx"/>
    <property type="match status" value="1"/>
</dbReference>
<dbReference type="InterPro" id="IPR017452">
    <property type="entry name" value="GPCR_Rhodpsn_7TM"/>
</dbReference>
<accession>A0AA36H5D3</accession>
<evidence type="ECO:0000256" key="5">
    <source>
        <dbReference type="ARBA" id="ARBA00023136"/>
    </source>
</evidence>
<dbReference type="GO" id="GO:0008188">
    <property type="term" value="F:neuropeptide receptor activity"/>
    <property type="evidence" value="ECO:0007669"/>
    <property type="project" value="TreeGrafter"/>
</dbReference>
<dbReference type="InterPro" id="IPR000276">
    <property type="entry name" value="GPCR_Rhodpsn"/>
</dbReference>
<keyword evidence="6 8" id="KW-0675">Receptor</keyword>
<proteinExistence type="inferred from homology"/>
<comment type="subcellular location">
    <subcellularLocation>
        <location evidence="1">Membrane</location>
        <topology evidence="1">Multi-pass membrane protein</topology>
    </subcellularLocation>
</comment>
<comment type="similarity">
    <text evidence="8">Belongs to the G-protein coupled receptor 1 family.</text>
</comment>
<reference evidence="11" key="1">
    <citation type="submission" date="2023-07" db="EMBL/GenBank/DDBJ databases">
        <authorList>
            <consortium name="CYATHOMIX"/>
        </authorList>
    </citation>
    <scope>NUCLEOTIDE SEQUENCE</scope>
    <source>
        <strain evidence="11">N/A</strain>
    </source>
</reference>
<dbReference type="Proteomes" id="UP001176961">
    <property type="component" value="Unassembled WGS sequence"/>
</dbReference>
<name>A0AA36H5D3_CYLNA</name>
<evidence type="ECO:0000256" key="7">
    <source>
        <dbReference type="ARBA" id="ARBA00023224"/>
    </source>
</evidence>
<evidence type="ECO:0000256" key="3">
    <source>
        <dbReference type="ARBA" id="ARBA00022989"/>
    </source>
</evidence>